<dbReference type="Pfam" id="PF00535">
    <property type="entry name" value="Glycos_transf_2"/>
    <property type="match status" value="1"/>
</dbReference>
<dbReference type="Gene3D" id="3.90.550.10">
    <property type="entry name" value="Spore Coat Polysaccharide Biosynthesis Protein SpsA, Chain A"/>
    <property type="match status" value="1"/>
</dbReference>
<dbReference type="EMBL" id="BOMS01000106">
    <property type="protein sequence ID" value="GIE70531.1"/>
    <property type="molecule type" value="Genomic_DNA"/>
</dbReference>
<gene>
    <name evidence="7" type="ORF">Apa02nite_066390</name>
</gene>
<dbReference type="Proteomes" id="UP000624709">
    <property type="component" value="Unassembled WGS sequence"/>
</dbReference>
<dbReference type="InterPro" id="IPR001173">
    <property type="entry name" value="Glyco_trans_2-like"/>
</dbReference>
<comment type="similarity">
    <text evidence="2">Belongs to the glycosyltransferase 2 family.</text>
</comment>
<comment type="caution">
    <text evidence="7">The sequence shown here is derived from an EMBL/GenBank/DDBJ whole genome shotgun (WGS) entry which is preliminary data.</text>
</comment>
<protein>
    <submittedName>
        <fullName evidence="7">Glycosyltransferase</fullName>
    </submittedName>
</protein>
<dbReference type="NCBIfam" id="TIGR03965">
    <property type="entry name" value="mycofact_glyco"/>
    <property type="match status" value="1"/>
</dbReference>
<evidence type="ECO:0000256" key="4">
    <source>
        <dbReference type="ARBA" id="ARBA00022679"/>
    </source>
</evidence>
<reference evidence="7 8" key="1">
    <citation type="submission" date="2021-01" db="EMBL/GenBank/DDBJ databases">
        <title>Whole genome shotgun sequence of Actinoplanes palleronii NBRC 14916.</title>
        <authorList>
            <person name="Komaki H."/>
            <person name="Tamura T."/>
        </authorList>
    </citation>
    <scope>NUCLEOTIDE SEQUENCE [LARGE SCALE GENOMIC DNA]</scope>
    <source>
        <strain evidence="7 8">NBRC 14916</strain>
    </source>
</reference>
<evidence type="ECO:0000313" key="8">
    <source>
        <dbReference type="Proteomes" id="UP000624709"/>
    </source>
</evidence>
<evidence type="ECO:0000256" key="2">
    <source>
        <dbReference type="ARBA" id="ARBA00006739"/>
    </source>
</evidence>
<accession>A0ABQ4BIM6</accession>
<dbReference type="PANTHER" id="PTHR43179">
    <property type="entry name" value="RHAMNOSYLTRANSFERASE WBBL"/>
    <property type="match status" value="1"/>
</dbReference>
<dbReference type="InterPro" id="IPR029044">
    <property type="entry name" value="Nucleotide-diphossugar_trans"/>
</dbReference>
<evidence type="ECO:0000313" key="7">
    <source>
        <dbReference type="EMBL" id="GIE70531.1"/>
    </source>
</evidence>
<keyword evidence="8" id="KW-1185">Reference proteome</keyword>
<feature type="domain" description="Glycosyltransferase 2-like" evidence="6">
    <location>
        <begin position="94"/>
        <end position="201"/>
    </location>
</feature>
<keyword evidence="3" id="KW-0328">Glycosyltransferase</keyword>
<name>A0ABQ4BIM6_9ACTN</name>
<dbReference type="RefSeq" id="WP_203828543.1">
    <property type="nucleotide sequence ID" value="NZ_BAAATY010000034.1"/>
</dbReference>
<sequence length="501" mass="53000">MTGPDPTSTLPPGFVVVLDEKTRVVDNGRALLGGAPTTHLLRLTPRARALFSGRTLRVRDAASAKLADRLLDLAIAHPLVGELPAHPDARCTYVIPVHDRPGPLDRLLASIGPSHQVIVVDDASTDRAGIAAVAARHGARLLALPDNLGPAGARNAGLREVRTPFVAFVDSDIVLAADTVPTLLRHFTDPRTAVAVPRITGLHTASSQTWIGRFENARGSLDLGARPASVRPGSYVSWASTACSVARVAAIGDGFDESMRVAEDVDFGWRAVAAGWRVRFEPSVAAAHEHRAAFGDWFVRKLQYGTGAHPLALRHPQSVAPAIVAPWSAALTVALLAQRRWSLPVAAAICGVTAVRIARKLDVEGSAGIAARLTAGGAVGTLLQTGALVTRHWWPVTVAGCLVSRRVRRAAAVAAVADVVLEYANNHTIELDPPRYWLAHRLDDVAYGAGVWLSALRGRSVAALLPQLRRSGTSRKPVASRRNNASSSALRSAVSSSSHSS</sequence>
<comment type="pathway">
    <text evidence="1">Cell wall biogenesis; cell wall polysaccharide biosynthesis.</text>
</comment>
<organism evidence="7 8">
    <name type="scientific">Actinoplanes palleronii</name>
    <dbReference type="NCBI Taxonomy" id="113570"/>
    <lineage>
        <taxon>Bacteria</taxon>
        <taxon>Bacillati</taxon>
        <taxon>Actinomycetota</taxon>
        <taxon>Actinomycetes</taxon>
        <taxon>Micromonosporales</taxon>
        <taxon>Micromonosporaceae</taxon>
        <taxon>Actinoplanes</taxon>
    </lineage>
</organism>
<evidence type="ECO:0000256" key="5">
    <source>
        <dbReference type="SAM" id="MobiDB-lite"/>
    </source>
</evidence>
<dbReference type="PANTHER" id="PTHR43179:SF12">
    <property type="entry name" value="GALACTOFURANOSYLTRANSFERASE GLFT2"/>
    <property type="match status" value="1"/>
</dbReference>
<dbReference type="InterPro" id="IPR023981">
    <property type="entry name" value="MftF"/>
</dbReference>
<feature type="region of interest" description="Disordered" evidence="5">
    <location>
        <begin position="472"/>
        <end position="501"/>
    </location>
</feature>
<evidence type="ECO:0000256" key="1">
    <source>
        <dbReference type="ARBA" id="ARBA00004776"/>
    </source>
</evidence>
<evidence type="ECO:0000256" key="3">
    <source>
        <dbReference type="ARBA" id="ARBA00022676"/>
    </source>
</evidence>
<dbReference type="SUPFAM" id="SSF53448">
    <property type="entry name" value="Nucleotide-diphospho-sugar transferases"/>
    <property type="match status" value="1"/>
</dbReference>
<proteinExistence type="inferred from homology"/>
<feature type="compositionally biased region" description="Low complexity" evidence="5">
    <location>
        <begin position="480"/>
        <end position="501"/>
    </location>
</feature>
<evidence type="ECO:0000259" key="6">
    <source>
        <dbReference type="Pfam" id="PF00535"/>
    </source>
</evidence>
<keyword evidence="4" id="KW-0808">Transferase</keyword>